<protein>
    <recommendedName>
        <fullName evidence="2">histidine kinase</fullName>
        <ecNumber evidence="2">2.7.13.3</ecNumber>
    </recommendedName>
</protein>
<dbReference type="GO" id="GO:0000155">
    <property type="term" value="F:phosphorelay sensor kinase activity"/>
    <property type="evidence" value="ECO:0007669"/>
    <property type="project" value="InterPro"/>
</dbReference>
<evidence type="ECO:0000256" key="6">
    <source>
        <dbReference type="ARBA" id="ARBA00022777"/>
    </source>
</evidence>
<keyword evidence="13" id="KW-1185">Reference proteome</keyword>
<feature type="transmembrane region" description="Helical" evidence="9">
    <location>
        <begin position="441"/>
        <end position="462"/>
    </location>
</feature>
<dbReference type="PANTHER" id="PTHR24421:SF10">
    <property type="entry name" value="NITRATE_NITRITE SENSOR PROTEIN NARQ"/>
    <property type="match status" value="1"/>
</dbReference>
<keyword evidence="5" id="KW-0547">Nucleotide-binding</keyword>
<keyword evidence="7" id="KW-0067">ATP-binding</keyword>
<evidence type="ECO:0000256" key="8">
    <source>
        <dbReference type="ARBA" id="ARBA00023012"/>
    </source>
</evidence>
<feature type="domain" description="Signal transduction histidine kinase subgroup 3 dimerisation and phosphoacceptor" evidence="11">
    <location>
        <begin position="183"/>
        <end position="243"/>
    </location>
</feature>
<evidence type="ECO:0000256" key="4">
    <source>
        <dbReference type="ARBA" id="ARBA00022679"/>
    </source>
</evidence>
<keyword evidence="9" id="KW-0472">Membrane</keyword>
<dbReference type="Gene3D" id="1.20.5.1930">
    <property type="match status" value="1"/>
</dbReference>
<keyword evidence="9" id="KW-0812">Transmembrane</keyword>
<evidence type="ECO:0000256" key="7">
    <source>
        <dbReference type="ARBA" id="ARBA00022840"/>
    </source>
</evidence>
<evidence type="ECO:0000259" key="11">
    <source>
        <dbReference type="Pfam" id="PF07730"/>
    </source>
</evidence>
<dbReference type="Pfam" id="PF07730">
    <property type="entry name" value="HisKA_3"/>
    <property type="match status" value="1"/>
</dbReference>
<feature type="transmembrane region" description="Helical" evidence="9">
    <location>
        <begin position="132"/>
        <end position="152"/>
    </location>
</feature>
<dbReference type="OrthoDB" id="4299820at2"/>
<evidence type="ECO:0000256" key="9">
    <source>
        <dbReference type="SAM" id="Phobius"/>
    </source>
</evidence>
<feature type="transmembrane region" description="Helical" evidence="9">
    <location>
        <begin position="109"/>
        <end position="126"/>
    </location>
</feature>
<dbReference type="STRING" id="113562.SAMN04489716_4592"/>
<feature type="transmembrane region" description="Helical" evidence="9">
    <location>
        <begin position="85"/>
        <end position="102"/>
    </location>
</feature>
<evidence type="ECO:0000259" key="10">
    <source>
        <dbReference type="Pfam" id="PF02518"/>
    </source>
</evidence>
<evidence type="ECO:0000313" key="13">
    <source>
        <dbReference type="Proteomes" id="UP000198688"/>
    </source>
</evidence>
<feature type="domain" description="Histidine kinase/HSP90-like ATPase" evidence="10">
    <location>
        <begin position="291"/>
        <end position="369"/>
    </location>
</feature>
<keyword evidence="4" id="KW-0808">Transferase</keyword>
<dbReference type="Gene3D" id="3.30.565.10">
    <property type="entry name" value="Histidine kinase-like ATPase, C-terminal domain"/>
    <property type="match status" value="1"/>
</dbReference>
<feature type="transmembrane region" description="Helical" evidence="9">
    <location>
        <begin position="468"/>
        <end position="486"/>
    </location>
</feature>
<dbReference type="InterPro" id="IPR003594">
    <property type="entry name" value="HATPase_dom"/>
</dbReference>
<organism evidence="12 13">
    <name type="scientific">Actinoplanes derwentensis</name>
    <dbReference type="NCBI Taxonomy" id="113562"/>
    <lineage>
        <taxon>Bacteria</taxon>
        <taxon>Bacillati</taxon>
        <taxon>Actinomycetota</taxon>
        <taxon>Actinomycetes</taxon>
        <taxon>Micromonosporales</taxon>
        <taxon>Micromonosporaceae</taxon>
        <taxon>Actinoplanes</taxon>
    </lineage>
</organism>
<dbReference type="Proteomes" id="UP000198688">
    <property type="component" value="Chromosome I"/>
</dbReference>
<dbReference type="GO" id="GO:0016020">
    <property type="term" value="C:membrane"/>
    <property type="evidence" value="ECO:0007669"/>
    <property type="project" value="InterPro"/>
</dbReference>
<dbReference type="GO" id="GO:0046983">
    <property type="term" value="F:protein dimerization activity"/>
    <property type="evidence" value="ECO:0007669"/>
    <property type="project" value="InterPro"/>
</dbReference>
<dbReference type="InterPro" id="IPR011712">
    <property type="entry name" value="Sig_transdc_His_kin_sub3_dim/P"/>
</dbReference>
<evidence type="ECO:0000256" key="2">
    <source>
        <dbReference type="ARBA" id="ARBA00012438"/>
    </source>
</evidence>
<dbReference type="InterPro" id="IPR036890">
    <property type="entry name" value="HATPase_C_sf"/>
</dbReference>
<evidence type="ECO:0000256" key="1">
    <source>
        <dbReference type="ARBA" id="ARBA00000085"/>
    </source>
</evidence>
<feature type="transmembrane region" description="Helical" evidence="9">
    <location>
        <begin position="387"/>
        <end position="409"/>
    </location>
</feature>
<feature type="transmembrane region" description="Helical" evidence="9">
    <location>
        <begin position="57"/>
        <end position="79"/>
    </location>
</feature>
<feature type="transmembrane region" description="Helical" evidence="9">
    <location>
        <begin position="493"/>
        <end position="517"/>
    </location>
</feature>
<evidence type="ECO:0000313" key="12">
    <source>
        <dbReference type="EMBL" id="SDT57262.1"/>
    </source>
</evidence>
<feature type="transmembrane region" description="Helical" evidence="9">
    <location>
        <begin position="415"/>
        <end position="434"/>
    </location>
</feature>
<dbReference type="AlphaFoldDB" id="A0A1H2BGV8"/>
<name>A0A1H2BGV8_9ACTN</name>
<evidence type="ECO:0000256" key="3">
    <source>
        <dbReference type="ARBA" id="ARBA00022553"/>
    </source>
</evidence>
<feature type="transmembrane region" description="Helical" evidence="9">
    <location>
        <begin position="529"/>
        <end position="557"/>
    </location>
</feature>
<reference evidence="12 13" key="1">
    <citation type="submission" date="2016-10" db="EMBL/GenBank/DDBJ databases">
        <authorList>
            <person name="de Groot N.N."/>
        </authorList>
    </citation>
    <scope>NUCLEOTIDE SEQUENCE [LARGE SCALE GENOMIC DNA]</scope>
    <source>
        <strain evidence="12 13">DSM 43941</strain>
    </source>
</reference>
<dbReference type="EMBL" id="LT629758">
    <property type="protein sequence ID" value="SDT57262.1"/>
    <property type="molecule type" value="Genomic_DNA"/>
</dbReference>
<sequence>MARWMLPVLLVAGQLLYWPGMLLIRGDPVPALAGTGVVVATLIIGAGLGWRRERPAPALAVVVTGGVLGMLTAPAAQQWIVDHDALLIIGAGDLIALFSVAVRASARTAGWALAGTVAWQSILTGYQDGIDAELPVSILLTVVIYGAVTALGRRRGRWNTARADAARRLVAARRTERDAADSERRRLARELHDVTAHHLTSIVVNSSAAEMLGEQRPDLKSEALDFAARTGRETLDALHRLVAIMPAASTPADQPELADLAEGFRALGQRITVDLPDGEPAPEVTAVVYGIAREALTNTLRYAPGGEVLVRWSGGVLVIEDDGGGVPTTAAGLGGGRGITGMRERAESVGGTCEAGPRDGGGWRVRAVLAGDGGAVRSAYPWLRGPAVMDAFLVVIVILVQLLGLVFAVGEGLTAAITVPVVIAQVAHAVPLLLRRQSPWGVFAVTVLTGLLFPLLVFAGAVPSGLGYVFVFGCAAEVAAVYTVAARGAGPTLTWLTIPAAGIPWGLSMSLLLAAGVATDPEVADGGPLLLHGTIVMLTPVLAIVLGVPAAICWALGHSARRRRDRRHAQEEGGVAAALEQAALHAMIERHRIAAGLHEAVLHHAADVPGAAERGDISGVLAAARKALTAMRSLLDKEVSKSASE</sequence>
<dbReference type="Pfam" id="PF02518">
    <property type="entry name" value="HATPase_c"/>
    <property type="match status" value="1"/>
</dbReference>
<dbReference type="GO" id="GO:0005524">
    <property type="term" value="F:ATP binding"/>
    <property type="evidence" value="ECO:0007669"/>
    <property type="project" value="UniProtKB-KW"/>
</dbReference>
<evidence type="ECO:0000256" key="5">
    <source>
        <dbReference type="ARBA" id="ARBA00022741"/>
    </source>
</evidence>
<dbReference type="RefSeq" id="WP_092546505.1">
    <property type="nucleotide sequence ID" value="NZ_BOMJ01000049.1"/>
</dbReference>
<dbReference type="CDD" id="cd16917">
    <property type="entry name" value="HATPase_UhpB-NarQ-NarX-like"/>
    <property type="match status" value="1"/>
</dbReference>
<comment type="catalytic activity">
    <reaction evidence="1">
        <text>ATP + protein L-histidine = ADP + protein N-phospho-L-histidine.</text>
        <dbReference type="EC" id="2.7.13.3"/>
    </reaction>
</comment>
<dbReference type="EC" id="2.7.13.3" evidence="2"/>
<keyword evidence="9" id="KW-1133">Transmembrane helix</keyword>
<gene>
    <name evidence="12" type="ORF">SAMN04489716_4592</name>
</gene>
<proteinExistence type="predicted"/>
<keyword evidence="6 12" id="KW-0418">Kinase</keyword>
<accession>A0A1H2BGV8</accession>
<keyword evidence="8" id="KW-0902">Two-component regulatory system</keyword>
<dbReference type="PANTHER" id="PTHR24421">
    <property type="entry name" value="NITRATE/NITRITE SENSOR PROTEIN NARX-RELATED"/>
    <property type="match status" value="1"/>
</dbReference>
<dbReference type="SUPFAM" id="SSF55874">
    <property type="entry name" value="ATPase domain of HSP90 chaperone/DNA topoisomerase II/histidine kinase"/>
    <property type="match status" value="1"/>
</dbReference>
<keyword evidence="3" id="KW-0597">Phosphoprotein</keyword>
<dbReference type="InterPro" id="IPR050482">
    <property type="entry name" value="Sensor_HK_TwoCompSys"/>
</dbReference>
<feature type="transmembrane region" description="Helical" evidence="9">
    <location>
        <begin position="32"/>
        <end position="50"/>
    </location>
</feature>